<name>A0A3M7Q0I1_BRAPC</name>
<comment type="caution">
    <text evidence="1">The sequence shown here is derived from an EMBL/GenBank/DDBJ whole genome shotgun (WGS) entry which is preliminary data.</text>
</comment>
<reference evidence="1 2" key="1">
    <citation type="journal article" date="2018" name="Sci. Rep.">
        <title>Genomic signatures of local adaptation to the degree of environmental predictability in rotifers.</title>
        <authorList>
            <person name="Franch-Gras L."/>
            <person name="Hahn C."/>
            <person name="Garcia-Roger E.M."/>
            <person name="Carmona M.J."/>
            <person name="Serra M."/>
            <person name="Gomez A."/>
        </authorList>
    </citation>
    <scope>NUCLEOTIDE SEQUENCE [LARGE SCALE GENOMIC DNA]</scope>
    <source>
        <strain evidence="1">HYR1</strain>
    </source>
</reference>
<dbReference type="EMBL" id="REGN01008083">
    <property type="protein sequence ID" value="RNA04501.1"/>
    <property type="molecule type" value="Genomic_DNA"/>
</dbReference>
<dbReference type="Proteomes" id="UP000276133">
    <property type="component" value="Unassembled WGS sequence"/>
</dbReference>
<gene>
    <name evidence="1" type="ORF">BpHYR1_037992</name>
</gene>
<protein>
    <submittedName>
        <fullName evidence="1">Uncharacterized protein</fullName>
    </submittedName>
</protein>
<organism evidence="1 2">
    <name type="scientific">Brachionus plicatilis</name>
    <name type="common">Marine rotifer</name>
    <name type="synonym">Brachionus muelleri</name>
    <dbReference type="NCBI Taxonomy" id="10195"/>
    <lineage>
        <taxon>Eukaryota</taxon>
        <taxon>Metazoa</taxon>
        <taxon>Spiralia</taxon>
        <taxon>Gnathifera</taxon>
        <taxon>Rotifera</taxon>
        <taxon>Eurotatoria</taxon>
        <taxon>Monogononta</taxon>
        <taxon>Pseudotrocha</taxon>
        <taxon>Ploima</taxon>
        <taxon>Brachionidae</taxon>
        <taxon>Brachionus</taxon>
    </lineage>
</organism>
<accession>A0A3M7Q0I1</accession>
<sequence length="65" mass="7102">MFSSNSDLDEDDSNIIGLVFRFLKVGSDFEKNSKAYLIIKNSLPAVKQQTSTFGGLVAATHGIKH</sequence>
<evidence type="ECO:0000313" key="1">
    <source>
        <dbReference type="EMBL" id="RNA04501.1"/>
    </source>
</evidence>
<keyword evidence="2" id="KW-1185">Reference proteome</keyword>
<dbReference type="AlphaFoldDB" id="A0A3M7Q0I1"/>
<evidence type="ECO:0000313" key="2">
    <source>
        <dbReference type="Proteomes" id="UP000276133"/>
    </source>
</evidence>
<proteinExistence type="predicted"/>